<dbReference type="Proteomes" id="UP000610558">
    <property type="component" value="Unassembled WGS sequence"/>
</dbReference>
<dbReference type="InterPro" id="IPR001296">
    <property type="entry name" value="Glyco_trans_1"/>
</dbReference>
<accession>A0A927GWR5</accession>
<dbReference type="GO" id="GO:1901135">
    <property type="term" value="P:carbohydrate derivative metabolic process"/>
    <property type="evidence" value="ECO:0007669"/>
    <property type="project" value="UniProtKB-ARBA"/>
</dbReference>
<keyword evidence="4" id="KW-1185">Reference proteome</keyword>
<dbReference type="GO" id="GO:0016757">
    <property type="term" value="F:glycosyltransferase activity"/>
    <property type="evidence" value="ECO:0007669"/>
    <property type="project" value="InterPro"/>
</dbReference>
<comment type="caution">
    <text evidence="3">The sequence shown here is derived from an EMBL/GenBank/DDBJ whole genome shotgun (WGS) entry which is preliminary data.</text>
</comment>
<dbReference type="RefSeq" id="WP_190765179.1">
    <property type="nucleotide sequence ID" value="NZ_JACXLD010000005.1"/>
</dbReference>
<dbReference type="SUPFAM" id="SSF53756">
    <property type="entry name" value="UDP-Glycosyltransferase/glycogen phosphorylase"/>
    <property type="match status" value="1"/>
</dbReference>
<dbReference type="InterPro" id="IPR028098">
    <property type="entry name" value="Glyco_trans_4-like_N"/>
</dbReference>
<dbReference type="PANTHER" id="PTHR12526">
    <property type="entry name" value="GLYCOSYLTRANSFERASE"/>
    <property type="match status" value="1"/>
</dbReference>
<dbReference type="PANTHER" id="PTHR12526:SF630">
    <property type="entry name" value="GLYCOSYLTRANSFERASE"/>
    <property type="match status" value="1"/>
</dbReference>
<proteinExistence type="predicted"/>
<dbReference type="EMBL" id="JACXLD010000005">
    <property type="protein sequence ID" value="MBD2859383.1"/>
    <property type="molecule type" value="Genomic_DNA"/>
</dbReference>
<protein>
    <submittedName>
        <fullName evidence="3">Glycosyltransferase</fullName>
    </submittedName>
</protein>
<gene>
    <name evidence="3" type="ORF">IB286_10240</name>
</gene>
<feature type="domain" description="Glycosyltransferase subfamily 4-like N-terminal" evidence="2">
    <location>
        <begin position="12"/>
        <end position="111"/>
    </location>
</feature>
<name>A0A927GWR5_9GAMM</name>
<dbReference type="Gene3D" id="3.40.50.2000">
    <property type="entry name" value="Glycogen Phosphorylase B"/>
    <property type="match status" value="2"/>
</dbReference>
<evidence type="ECO:0000259" key="2">
    <source>
        <dbReference type="Pfam" id="PF13439"/>
    </source>
</evidence>
<feature type="domain" description="Glycosyl transferase family 1" evidence="1">
    <location>
        <begin position="161"/>
        <end position="310"/>
    </location>
</feature>
<organism evidence="3 4">
    <name type="scientific">Spongiibacter pelagi</name>
    <dbReference type="NCBI Taxonomy" id="2760804"/>
    <lineage>
        <taxon>Bacteria</taxon>
        <taxon>Pseudomonadati</taxon>
        <taxon>Pseudomonadota</taxon>
        <taxon>Gammaproteobacteria</taxon>
        <taxon>Cellvibrionales</taxon>
        <taxon>Spongiibacteraceae</taxon>
        <taxon>Spongiibacter</taxon>
    </lineage>
</organism>
<evidence type="ECO:0000313" key="4">
    <source>
        <dbReference type="Proteomes" id="UP000610558"/>
    </source>
</evidence>
<dbReference type="AlphaFoldDB" id="A0A927GWR5"/>
<sequence>MKVCQFLSAGTGGLAKHVIDLSNSLSVGGHDVCAITPVESSRELDSKIVHVDIKPEKKIKSLLYTFKLFLAIRKLNPDVVHAHGKNSSVHLARIKPFIRAKCVGTIHWHQKRERDFRGFEKMDGVIGVGPGVFGPLKNKSRIVIYNGISEIQNFDMPKSEFLESWDLDSTLPMAVAVGMLSRGKGFHLLVEAWQGVEANLVIAGEGPERQQLIGQVSELGLEGRIRLVGQIPEASRLLRIADLAIVSSYKEGFSYVVAEALLSKTPIISTKMDGADVLLPSEALVPVGDVGAINNKIREFFSNPSRFEKNFKKLFFWAEHELLLEKMREKTLCFYKSLED</sequence>
<reference evidence="3" key="1">
    <citation type="submission" date="2020-09" db="EMBL/GenBank/DDBJ databases">
        <authorList>
            <person name="Yoon J.-W."/>
        </authorList>
    </citation>
    <scope>NUCLEOTIDE SEQUENCE</scope>
    <source>
        <strain evidence="3">KMU-158</strain>
    </source>
</reference>
<evidence type="ECO:0000259" key="1">
    <source>
        <dbReference type="Pfam" id="PF00534"/>
    </source>
</evidence>
<dbReference type="Pfam" id="PF13439">
    <property type="entry name" value="Glyco_transf_4"/>
    <property type="match status" value="1"/>
</dbReference>
<evidence type="ECO:0000313" key="3">
    <source>
        <dbReference type="EMBL" id="MBD2859383.1"/>
    </source>
</evidence>
<dbReference type="CDD" id="cd03811">
    <property type="entry name" value="GT4_GT28_WabH-like"/>
    <property type="match status" value="1"/>
</dbReference>
<dbReference type="Pfam" id="PF00534">
    <property type="entry name" value="Glycos_transf_1"/>
    <property type="match status" value="1"/>
</dbReference>